<feature type="coiled-coil region" evidence="1">
    <location>
        <begin position="355"/>
        <end position="382"/>
    </location>
</feature>
<keyword evidence="2" id="KW-0472">Membrane</keyword>
<dbReference type="InterPro" id="IPR011990">
    <property type="entry name" value="TPR-like_helical_dom_sf"/>
</dbReference>
<keyword evidence="1" id="KW-0175">Coiled coil</keyword>
<keyword evidence="5" id="KW-1185">Reference proteome</keyword>
<dbReference type="Gene3D" id="1.10.10.10">
    <property type="entry name" value="Winged helix-like DNA-binding domain superfamily/Winged helix DNA-binding domain"/>
    <property type="match status" value="1"/>
</dbReference>
<dbReference type="SMART" id="SM00421">
    <property type="entry name" value="HTH_LUXR"/>
    <property type="match status" value="1"/>
</dbReference>
<name>A0A5N4BSG5_9FLAO</name>
<dbReference type="InterPro" id="IPR000792">
    <property type="entry name" value="Tscrpt_reg_LuxR_C"/>
</dbReference>
<dbReference type="SUPFAM" id="SSF48452">
    <property type="entry name" value="TPR-like"/>
    <property type="match status" value="1"/>
</dbReference>
<sequence>MVKIDTLLNRADHSMQIDFAHSLQLSKQSLIKAEKVDDSEKRARSYLYIARSLVFLRRFDECSSYLEKGLQERSVQQNVVLKASFLAVQARYYSRMSLSEQAYQNNLEVLDLLRLRTDLDSKLIMCNMYIDIADYYTELKDYKKAHVYADQSIAASEKIPMKEYLSAKRIYREKAFIYFYKSWIYLKEKKSALAYPFIQKGYNQAVLEKYKYLAPFYEAYGDYYFQVHNYKYAIDFYLKSMENKKQFMQNSAYVDSKIAESFKLLDDREKEIYYLQKAEAQHKLDMNDDKRIVQKELDRILEKKQIEKSDLMKSNTLIFLAIIFIFIILLIGISMRHQKIRNKKKEIIGEQNVMLSEKELEIEAREEKIEKLQKKVTESFSELSDLVKGNSSQFWGRFQEVYPDFCTKILEINPMLKASELTFCAYIYMGLSTKEVAEYTFKAPKTIENKRYNLRKRLGLSPEEDFVVWIRKYIDGIR</sequence>
<dbReference type="Gene3D" id="1.25.40.10">
    <property type="entry name" value="Tetratricopeptide repeat domain"/>
    <property type="match status" value="1"/>
</dbReference>
<feature type="transmembrane region" description="Helical" evidence="2">
    <location>
        <begin position="317"/>
        <end position="335"/>
    </location>
</feature>
<evidence type="ECO:0000259" key="3">
    <source>
        <dbReference type="SMART" id="SM00421"/>
    </source>
</evidence>
<dbReference type="EMBL" id="VTPV01000003">
    <property type="protein sequence ID" value="KAB1231368.1"/>
    <property type="molecule type" value="Genomic_DNA"/>
</dbReference>
<keyword evidence="2" id="KW-0812">Transmembrane</keyword>
<feature type="domain" description="HTH luxR-type" evidence="3">
    <location>
        <begin position="413"/>
        <end position="470"/>
    </location>
</feature>
<evidence type="ECO:0000313" key="5">
    <source>
        <dbReference type="Proteomes" id="UP000326384"/>
    </source>
</evidence>
<reference evidence="4 5" key="1">
    <citation type="journal article" date="2019" name="Stand. Genomic Sci.">
        <title>Draft Whole-Genome Sequence of a Novel Chryseobacterium viscerum Strain Isolated from Fresh Water at Dripping Springs, New Mexico.</title>
        <authorList>
            <person name="Kyndt J.A."/>
            <person name="Moore T.C."/>
        </authorList>
    </citation>
    <scope>NUCLEOTIDE SEQUENCE [LARGE SCALE GENOMIC DNA]</scope>
    <source>
        <strain evidence="4 5">DPS</strain>
    </source>
</reference>
<proteinExistence type="predicted"/>
<protein>
    <recommendedName>
        <fullName evidence="3">HTH luxR-type domain-containing protein</fullName>
    </recommendedName>
</protein>
<evidence type="ECO:0000313" key="4">
    <source>
        <dbReference type="EMBL" id="KAB1231368.1"/>
    </source>
</evidence>
<keyword evidence="2" id="KW-1133">Transmembrane helix</keyword>
<organism evidence="4 5">
    <name type="scientific">Chryseobacterium viscerum</name>
    <dbReference type="NCBI Taxonomy" id="1037377"/>
    <lineage>
        <taxon>Bacteria</taxon>
        <taxon>Pseudomonadati</taxon>
        <taxon>Bacteroidota</taxon>
        <taxon>Flavobacteriia</taxon>
        <taxon>Flavobacteriales</taxon>
        <taxon>Weeksellaceae</taxon>
        <taxon>Chryseobacterium group</taxon>
        <taxon>Chryseobacterium</taxon>
    </lineage>
</organism>
<evidence type="ECO:0000256" key="2">
    <source>
        <dbReference type="SAM" id="Phobius"/>
    </source>
</evidence>
<gene>
    <name evidence="4" type="ORF">F8D52_06050</name>
</gene>
<comment type="caution">
    <text evidence="4">The sequence shown here is derived from an EMBL/GenBank/DDBJ whole genome shotgun (WGS) entry which is preliminary data.</text>
</comment>
<dbReference type="InterPro" id="IPR036388">
    <property type="entry name" value="WH-like_DNA-bd_sf"/>
</dbReference>
<dbReference type="Proteomes" id="UP000326384">
    <property type="component" value="Unassembled WGS sequence"/>
</dbReference>
<accession>A0A5N4BSG5</accession>
<evidence type="ECO:0000256" key="1">
    <source>
        <dbReference type="SAM" id="Coils"/>
    </source>
</evidence>
<dbReference type="InterPro" id="IPR016032">
    <property type="entry name" value="Sig_transdc_resp-reg_C-effctor"/>
</dbReference>
<dbReference type="SUPFAM" id="SSF46894">
    <property type="entry name" value="C-terminal effector domain of the bipartite response regulators"/>
    <property type="match status" value="1"/>
</dbReference>